<dbReference type="PANTHER" id="PTHR18968:SF166">
    <property type="entry name" value="2-HYDROXYACYL-COA LYASE 2"/>
    <property type="match status" value="1"/>
</dbReference>
<evidence type="ECO:0000256" key="3">
    <source>
        <dbReference type="ARBA" id="ARBA00007812"/>
    </source>
</evidence>
<accession>A0A4P7ID89</accession>
<dbReference type="CDD" id="cd02004">
    <property type="entry name" value="TPP_BZL_OCoD_HPCL"/>
    <property type="match status" value="1"/>
</dbReference>
<organism evidence="11 12">
    <name type="scientific">Nocardioides seonyuensis</name>
    <dbReference type="NCBI Taxonomy" id="2518371"/>
    <lineage>
        <taxon>Bacteria</taxon>
        <taxon>Bacillati</taxon>
        <taxon>Actinomycetota</taxon>
        <taxon>Actinomycetes</taxon>
        <taxon>Propionibacteriales</taxon>
        <taxon>Nocardioidaceae</taxon>
        <taxon>Nocardioides</taxon>
    </lineage>
</organism>
<dbReference type="GO" id="GO:0030976">
    <property type="term" value="F:thiamine pyrophosphate binding"/>
    <property type="evidence" value="ECO:0007669"/>
    <property type="project" value="InterPro"/>
</dbReference>
<dbReference type="Pfam" id="PF02776">
    <property type="entry name" value="TPP_enzyme_N"/>
    <property type="match status" value="1"/>
</dbReference>
<dbReference type="InterPro" id="IPR029035">
    <property type="entry name" value="DHS-like_NAD/FAD-binding_dom"/>
</dbReference>
<dbReference type="InterPro" id="IPR029061">
    <property type="entry name" value="THDP-binding"/>
</dbReference>
<evidence type="ECO:0000256" key="6">
    <source>
        <dbReference type="RuleBase" id="RU362132"/>
    </source>
</evidence>
<comment type="similarity">
    <text evidence="3 6">Belongs to the TPP enzyme family.</text>
</comment>
<comment type="cofactor">
    <cofactor evidence="1">
        <name>Mg(2+)</name>
        <dbReference type="ChEBI" id="CHEBI:18420"/>
    </cofactor>
</comment>
<evidence type="ECO:0000256" key="5">
    <source>
        <dbReference type="ARBA" id="ARBA00023052"/>
    </source>
</evidence>
<evidence type="ECO:0000313" key="11">
    <source>
        <dbReference type="EMBL" id="QBX54553.1"/>
    </source>
</evidence>
<dbReference type="GO" id="GO:0000287">
    <property type="term" value="F:magnesium ion binding"/>
    <property type="evidence" value="ECO:0007669"/>
    <property type="project" value="InterPro"/>
</dbReference>
<protein>
    <submittedName>
        <fullName evidence="11">Acetolactate synthase</fullName>
        <ecNumber evidence="11">2.2.1.6</ecNumber>
    </submittedName>
</protein>
<name>A0A4P7ID89_9ACTN</name>
<dbReference type="Pfam" id="PF00205">
    <property type="entry name" value="TPP_enzyme_M"/>
    <property type="match status" value="1"/>
</dbReference>
<dbReference type="InterPro" id="IPR012000">
    <property type="entry name" value="Thiamin_PyroP_enz_cen_dom"/>
</dbReference>
<dbReference type="AlphaFoldDB" id="A0A4P7ID89"/>
<dbReference type="EC" id="2.2.1.6" evidence="11"/>
<feature type="domain" description="Thiamine pyrophosphate enzyme central" evidence="8">
    <location>
        <begin position="221"/>
        <end position="351"/>
    </location>
</feature>
<sequence length="577" mass="60338">MTQTPSTTGPLSEATTHPSVEPTAPSGDGPTDGHAGDHAVAVAALHGVDTMFTLSGAHVFPMYDGAVNADPTMRILDVRHEQTAVFAAEAVGKLTRSPGLAVLTAGPGVTNGSSAIAQAQFSGSPLVVIGGRAPAGRWGSGALQEFDHPPFLAPITKMAATVHNADDIVDKVDEAFRVAAAPHRGPVFLDVPMDQFFERATLDRPAPTARQRTEPDPEALDSVAALLSEAQRPVLILGTDVWADGAEEAALRFVEEVGLPAITNGMGRGVVPSGHPLLVTKARSSALGRCDLAIVVGTPLDFRLGYGVFGVKGEAATAKVVHLADTEAQLSRHAPLAGSAHGDLTLVLDGLRAALERQRRKPDWSGWIEDLQIHVAAAVQRDSTVLRAETDPIHPARIYGELVPRLADDAVVIGDGGDFVSFAGKYLEPKKPGGWLDPGPFGCLGAGLGSAIAARLARPSSQVVLLLGDGAAGMSLMDVDTLVRHDLPVVMVVGNNSAWGLEKQPMQMLYGYDVAADLAPQTRYDDIVRTLGGGGETVTDPAHIGPALDRAFDAGVPYLVNVITDVDQPYPRNTFGI</sequence>
<keyword evidence="12" id="KW-1185">Reference proteome</keyword>
<dbReference type="InterPro" id="IPR000399">
    <property type="entry name" value="TPP-bd_CS"/>
</dbReference>
<dbReference type="SUPFAM" id="SSF52467">
    <property type="entry name" value="DHS-like NAD/FAD-binding domain"/>
    <property type="match status" value="1"/>
</dbReference>
<keyword evidence="4" id="KW-0479">Metal-binding</keyword>
<dbReference type="SUPFAM" id="SSF52518">
    <property type="entry name" value="Thiamin diphosphate-binding fold (THDP-binding)"/>
    <property type="match status" value="2"/>
</dbReference>
<evidence type="ECO:0000256" key="2">
    <source>
        <dbReference type="ARBA" id="ARBA00001964"/>
    </source>
</evidence>
<feature type="compositionally biased region" description="Polar residues" evidence="7">
    <location>
        <begin position="1"/>
        <end position="18"/>
    </location>
</feature>
<feature type="domain" description="Thiamine pyrophosphate enzyme TPP-binding" evidence="9">
    <location>
        <begin position="415"/>
        <end position="562"/>
    </location>
</feature>
<dbReference type="Pfam" id="PF02775">
    <property type="entry name" value="TPP_enzyme_C"/>
    <property type="match status" value="1"/>
</dbReference>
<comment type="cofactor">
    <cofactor evidence="2">
        <name>thiamine diphosphate</name>
        <dbReference type="ChEBI" id="CHEBI:58937"/>
    </cofactor>
</comment>
<dbReference type="PROSITE" id="PS00187">
    <property type="entry name" value="TPP_ENZYMES"/>
    <property type="match status" value="1"/>
</dbReference>
<dbReference type="OrthoDB" id="4494979at2"/>
<dbReference type="KEGG" id="nsn:EXE58_03085"/>
<dbReference type="CDD" id="cd07035">
    <property type="entry name" value="TPP_PYR_POX_like"/>
    <property type="match status" value="1"/>
</dbReference>
<evidence type="ECO:0000259" key="9">
    <source>
        <dbReference type="Pfam" id="PF02775"/>
    </source>
</evidence>
<dbReference type="GO" id="GO:0050660">
    <property type="term" value="F:flavin adenine dinucleotide binding"/>
    <property type="evidence" value="ECO:0007669"/>
    <property type="project" value="TreeGrafter"/>
</dbReference>
<proteinExistence type="inferred from homology"/>
<evidence type="ECO:0000259" key="10">
    <source>
        <dbReference type="Pfam" id="PF02776"/>
    </source>
</evidence>
<dbReference type="InterPro" id="IPR045229">
    <property type="entry name" value="TPP_enz"/>
</dbReference>
<gene>
    <name evidence="11" type="ORF">EXE58_03085</name>
</gene>
<feature type="region of interest" description="Disordered" evidence="7">
    <location>
        <begin position="1"/>
        <end position="36"/>
    </location>
</feature>
<dbReference type="PANTHER" id="PTHR18968">
    <property type="entry name" value="THIAMINE PYROPHOSPHATE ENZYMES"/>
    <property type="match status" value="1"/>
</dbReference>
<evidence type="ECO:0000259" key="8">
    <source>
        <dbReference type="Pfam" id="PF00205"/>
    </source>
</evidence>
<feature type="domain" description="Thiamine pyrophosphate enzyme N-terminal TPP-binding" evidence="10">
    <location>
        <begin position="36"/>
        <end position="148"/>
    </location>
</feature>
<keyword evidence="5 6" id="KW-0786">Thiamine pyrophosphate</keyword>
<keyword evidence="11" id="KW-0808">Transferase</keyword>
<dbReference type="EMBL" id="CP038436">
    <property type="protein sequence ID" value="QBX54553.1"/>
    <property type="molecule type" value="Genomic_DNA"/>
</dbReference>
<dbReference type="RefSeq" id="WP_135266526.1">
    <property type="nucleotide sequence ID" value="NZ_CP038436.1"/>
</dbReference>
<reference evidence="11 12" key="1">
    <citation type="submission" date="2019-03" db="EMBL/GenBank/DDBJ databases">
        <title>Three New Species of Nocardioides, Nocardioides euryhalodurans sp. nov., Nocardioides seonyuensis sp. nov. and Nocardioides eburneoflavus sp. nov. Iolated from Soil.</title>
        <authorList>
            <person name="Roh S.G."/>
            <person name="Lee C."/>
            <person name="Kim M.-K."/>
            <person name="Kim S.B."/>
        </authorList>
    </citation>
    <scope>NUCLEOTIDE SEQUENCE [LARGE SCALE GENOMIC DNA]</scope>
    <source>
        <strain evidence="11 12">MMS17-SY207-3</strain>
    </source>
</reference>
<evidence type="ECO:0000256" key="1">
    <source>
        <dbReference type="ARBA" id="ARBA00001946"/>
    </source>
</evidence>
<dbReference type="Gene3D" id="3.40.50.1220">
    <property type="entry name" value="TPP-binding domain"/>
    <property type="match status" value="1"/>
</dbReference>
<dbReference type="Proteomes" id="UP000294853">
    <property type="component" value="Chromosome"/>
</dbReference>
<dbReference type="GO" id="GO:0005948">
    <property type="term" value="C:acetolactate synthase complex"/>
    <property type="evidence" value="ECO:0007669"/>
    <property type="project" value="TreeGrafter"/>
</dbReference>
<evidence type="ECO:0000313" key="12">
    <source>
        <dbReference type="Proteomes" id="UP000294853"/>
    </source>
</evidence>
<dbReference type="GO" id="GO:0009097">
    <property type="term" value="P:isoleucine biosynthetic process"/>
    <property type="evidence" value="ECO:0007669"/>
    <property type="project" value="TreeGrafter"/>
</dbReference>
<dbReference type="GO" id="GO:0009099">
    <property type="term" value="P:L-valine biosynthetic process"/>
    <property type="evidence" value="ECO:0007669"/>
    <property type="project" value="TreeGrafter"/>
</dbReference>
<evidence type="ECO:0000256" key="7">
    <source>
        <dbReference type="SAM" id="MobiDB-lite"/>
    </source>
</evidence>
<evidence type="ECO:0000256" key="4">
    <source>
        <dbReference type="ARBA" id="ARBA00022723"/>
    </source>
</evidence>
<dbReference type="InterPro" id="IPR011766">
    <property type="entry name" value="TPP_enzyme_TPP-bd"/>
</dbReference>
<dbReference type="InterPro" id="IPR012001">
    <property type="entry name" value="Thiamin_PyroP_enz_TPP-bd_dom"/>
</dbReference>
<dbReference type="GO" id="GO:0003984">
    <property type="term" value="F:acetolactate synthase activity"/>
    <property type="evidence" value="ECO:0007669"/>
    <property type="project" value="UniProtKB-EC"/>
</dbReference>
<dbReference type="Gene3D" id="3.40.50.970">
    <property type="match status" value="2"/>
</dbReference>
<dbReference type="NCBIfam" id="NF004516">
    <property type="entry name" value="PRK05858.1"/>
    <property type="match status" value="1"/>
</dbReference>